<keyword evidence="2" id="KW-0809">Transit peptide</keyword>
<protein>
    <recommendedName>
        <fullName evidence="7">Large ribosomal subunit protein mL54</fullName>
    </recommendedName>
</protein>
<dbReference type="InterPro" id="IPR013870">
    <property type="entry name" value="Ribosomal_mL54"/>
</dbReference>
<evidence type="ECO:0000256" key="6">
    <source>
        <dbReference type="ARBA" id="ARBA00033752"/>
    </source>
</evidence>
<dbReference type="PANTHER" id="PTHR28595:SF1">
    <property type="entry name" value="LARGE RIBOSOMAL SUBUNIT PROTEIN ML54"/>
    <property type="match status" value="1"/>
</dbReference>
<feature type="non-terminal residue" evidence="8">
    <location>
        <position position="1"/>
    </location>
</feature>
<dbReference type="EMBL" id="QBLH01002486">
    <property type="protein sequence ID" value="TGZ48399.1"/>
    <property type="molecule type" value="Genomic_DNA"/>
</dbReference>
<dbReference type="GO" id="GO:0003735">
    <property type="term" value="F:structural constituent of ribosome"/>
    <property type="evidence" value="ECO:0007669"/>
    <property type="project" value="TreeGrafter"/>
</dbReference>
<dbReference type="GO" id="GO:0005762">
    <property type="term" value="C:mitochondrial large ribosomal subunit"/>
    <property type="evidence" value="ECO:0007669"/>
    <property type="project" value="TreeGrafter"/>
</dbReference>
<evidence type="ECO:0000256" key="3">
    <source>
        <dbReference type="ARBA" id="ARBA00022980"/>
    </source>
</evidence>
<dbReference type="Proteomes" id="UP000310200">
    <property type="component" value="Unassembled WGS sequence"/>
</dbReference>
<dbReference type="Pfam" id="PF08561">
    <property type="entry name" value="Ribosomal_L37"/>
    <property type="match status" value="1"/>
</dbReference>
<evidence type="ECO:0000256" key="1">
    <source>
        <dbReference type="ARBA" id="ARBA00004173"/>
    </source>
</evidence>
<keyword evidence="9" id="KW-1185">Reference proteome</keyword>
<evidence type="ECO:0000256" key="2">
    <source>
        <dbReference type="ARBA" id="ARBA00022946"/>
    </source>
</evidence>
<comment type="caution">
    <text evidence="8">The sequence shown here is derived from an EMBL/GenBank/DDBJ whole genome shotgun (WGS) entry which is preliminary data.</text>
</comment>
<dbReference type="PANTHER" id="PTHR28595">
    <property type="entry name" value="39S RIBOSOMAL PROTEIN L54, MITOCHONDRIAL"/>
    <property type="match status" value="1"/>
</dbReference>
<proteinExistence type="inferred from homology"/>
<keyword evidence="4" id="KW-0496">Mitochondrion</keyword>
<evidence type="ECO:0000313" key="9">
    <source>
        <dbReference type="Proteomes" id="UP000310200"/>
    </source>
</evidence>
<name>A0A4S2KKA5_9HYME</name>
<dbReference type="AlphaFoldDB" id="A0A4S2KKA5"/>
<keyword evidence="5" id="KW-0687">Ribonucleoprotein</keyword>
<reference evidence="8 9" key="1">
    <citation type="journal article" date="2019" name="Philos. Trans. R. Soc. Lond., B, Biol. Sci.">
        <title>Ant behaviour and brain gene expression of defending hosts depend on the ecological success of the intruding social parasite.</title>
        <authorList>
            <person name="Kaur R."/>
            <person name="Stoldt M."/>
            <person name="Jongepier E."/>
            <person name="Feldmeyer B."/>
            <person name="Menzel F."/>
            <person name="Bornberg-Bauer E."/>
            <person name="Foitzik S."/>
        </authorList>
    </citation>
    <scope>NUCLEOTIDE SEQUENCE [LARGE SCALE GENOMIC DNA]</scope>
    <source>
        <tissue evidence="8">Whole body</tissue>
    </source>
</reference>
<evidence type="ECO:0000256" key="7">
    <source>
        <dbReference type="ARBA" id="ARBA00035179"/>
    </source>
</evidence>
<dbReference type="STRING" id="300112.A0A4S2KKA5"/>
<keyword evidence="3 8" id="KW-0689">Ribosomal protein</keyword>
<accession>A0A4S2KKA5</accession>
<gene>
    <name evidence="8" type="ORF">DBV15_02797</name>
</gene>
<evidence type="ECO:0000313" key="8">
    <source>
        <dbReference type="EMBL" id="TGZ48399.1"/>
    </source>
</evidence>
<comment type="similarity">
    <text evidence="6">Belongs to the mitochondrion-specific ribosomal protein mL54 family.</text>
</comment>
<evidence type="ECO:0000256" key="5">
    <source>
        <dbReference type="ARBA" id="ARBA00023274"/>
    </source>
</evidence>
<sequence length="171" mass="19633">DLELYPADPFKALILISGNVETQPKGYGSTQHATQVRTMSLAVVYRLFRLPRNSIIPARYTIQTKEYAGPAIRPGVKKSKKTLVAIEKKVLPVETDVNRLLTHVCGTNIYKEGGEDVELKSDSEYPSWLWNIRTGPPPPLEELDPNTKQYWRRLRLLGLRRNNKERTTRKF</sequence>
<evidence type="ECO:0000256" key="4">
    <source>
        <dbReference type="ARBA" id="ARBA00023128"/>
    </source>
</evidence>
<comment type="subcellular location">
    <subcellularLocation>
        <location evidence="1">Mitochondrion</location>
    </subcellularLocation>
</comment>
<organism evidence="8 9">
    <name type="scientific">Temnothorax longispinosus</name>
    <dbReference type="NCBI Taxonomy" id="300112"/>
    <lineage>
        <taxon>Eukaryota</taxon>
        <taxon>Metazoa</taxon>
        <taxon>Ecdysozoa</taxon>
        <taxon>Arthropoda</taxon>
        <taxon>Hexapoda</taxon>
        <taxon>Insecta</taxon>
        <taxon>Pterygota</taxon>
        <taxon>Neoptera</taxon>
        <taxon>Endopterygota</taxon>
        <taxon>Hymenoptera</taxon>
        <taxon>Apocrita</taxon>
        <taxon>Aculeata</taxon>
        <taxon>Formicoidea</taxon>
        <taxon>Formicidae</taxon>
        <taxon>Myrmicinae</taxon>
        <taxon>Temnothorax</taxon>
    </lineage>
</organism>